<keyword evidence="7" id="KW-0812">Transmembrane</keyword>
<keyword evidence="4 5" id="KW-0067">ATP-binding</keyword>
<dbReference type="InterPro" id="IPR011009">
    <property type="entry name" value="Kinase-like_dom_sf"/>
</dbReference>
<dbReference type="Pfam" id="PF00069">
    <property type="entry name" value="Pkinase"/>
    <property type="match status" value="1"/>
</dbReference>
<dbReference type="PANTHER" id="PTHR43289:SF34">
    <property type="entry name" value="SERINE_THREONINE-PROTEIN KINASE YBDM-RELATED"/>
    <property type="match status" value="1"/>
</dbReference>
<comment type="caution">
    <text evidence="9">The sequence shown here is derived from an EMBL/GenBank/DDBJ whole genome shotgun (WGS) entry which is preliminary data.</text>
</comment>
<keyword evidence="3" id="KW-0418">Kinase</keyword>
<dbReference type="Gene3D" id="3.40.190.10">
    <property type="entry name" value="Periplasmic binding protein-like II"/>
    <property type="match status" value="1"/>
</dbReference>
<dbReference type="Gene3D" id="3.30.200.20">
    <property type="entry name" value="Phosphorylase Kinase, domain 1"/>
    <property type="match status" value="1"/>
</dbReference>
<evidence type="ECO:0000256" key="4">
    <source>
        <dbReference type="ARBA" id="ARBA00022840"/>
    </source>
</evidence>
<dbReference type="RefSeq" id="WP_055223383.1">
    <property type="nucleotide sequence ID" value="NZ_BLYL01000003.1"/>
</dbReference>
<reference evidence="9" key="1">
    <citation type="submission" date="2020-06" db="EMBL/GenBank/DDBJ databases">
        <title>Characterization of fructooligosaccharide metabolism and fructooligosaccharide-degrading enzymes in human commensal butyrate producers.</title>
        <authorList>
            <person name="Tanno H."/>
            <person name="Fujii T."/>
            <person name="Hirano K."/>
            <person name="Maeno S."/>
            <person name="Tonozuka T."/>
            <person name="Sakamoto M."/>
            <person name="Ohkuma M."/>
            <person name="Tochio T."/>
            <person name="Endo A."/>
        </authorList>
    </citation>
    <scope>NUCLEOTIDE SEQUENCE</scope>
    <source>
        <strain evidence="9">JCM 31265</strain>
    </source>
</reference>
<dbReference type="SUPFAM" id="SSF53850">
    <property type="entry name" value="Periplasmic binding protein-like II"/>
    <property type="match status" value="1"/>
</dbReference>
<dbReference type="PROSITE" id="PS00107">
    <property type="entry name" value="PROTEIN_KINASE_ATP"/>
    <property type="match status" value="1"/>
</dbReference>
<dbReference type="InterPro" id="IPR006059">
    <property type="entry name" value="SBP"/>
</dbReference>
<evidence type="ECO:0000313" key="9">
    <source>
        <dbReference type="EMBL" id="GFO93674.1"/>
    </source>
</evidence>
<dbReference type="PROSITE" id="PS00109">
    <property type="entry name" value="PROTEIN_KINASE_TYR"/>
    <property type="match status" value="1"/>
</dbReference>
<keyword evidence="1" id="KW-0808">Transferase</keyword>
<evidence type="ECO:0000256" key="1">
    <source>
        <dbReference type="ARBA" id="ARBA00022679"/>
    </source>
</evidence>
<dbReference type="Proteomes" id="UP000660047">
    <property type="component" value="Unassembled WGS sequence"/>
</dbReference>
<dbReference type="Pfam" id="PF13416">
    <property type="entry name" value="SBP_bac_8"/>
    <property type="match status" value="1"/>
</dbReference>
<feature type="domain" description="Protein kinase" evidence="8">
    <location>
        <begin position="18"/>
        <end position="290"/>
    </location>
</feature>
<evidence type="ECO:0000313" key="10">
    <source>
        <dbReference type="Proteomes" id="UP000660047"/>
    </source>
</evidence>
<dbReference type="GO" id="GO:0005524">
    <property type="term" value="F:ATP binding"/>
    <property type="evidence" value="ECO:0007669"/>
    <property type="project" value="UniProtKB-UniRule"/>
</dbReference>
<feature type="compositionally biased region" description="Polar residues" evidence="6">
    <location>
        <begin position="339"/>
        <end position="349"/>
    </location>
</feature>
<evidence type="ECO:0000256" key="6">
    <source>
        <dbReference type="SAM" id="MobiDB-lite"/>
    </source>
</evidence>
<evidence type="ECO:0000256" key="3">
    <source>
        <dbReference type="ARBA" id="ARBA00022777"/>
    </source>
</evidence>
<evidence type="ECO:0000259" key="8">
    <source>
        <dbReference type="PROSITE" id="PS50011"/>
    </source>
</evidence>
<dbReference type="InterPro" id="IPR000719">
    <property type="entry name" value="Prot_kinase_dom"/>
</dbReference>
<dbReference type="GO" id="GO:0004674">
    <property type="term" value="F:protein serine/threonine kinase activity"/>
    <property type="evidence" value="ECO:0007669"/>
    <property type="project" value="TreeGrafter"/>
</dbReference>
<proteinExistence type="predicted"/>
<dbReference type="Gene3D" id="1.10.510.10">
    <property type="entry name" value="Transferase(Phosphotransferase) domain 1"/>
    <property type="match status" value="1"/>
</dbReference>
<dbReference type="InterPro" id="IPR017441">
    <property type="entry name" value="Protein_kinase_ATP_BS"/>
</dbReference>
<keyword evidence="2 5" id="KW-0547">Nucleotide-binding</keyword>
<dbReference type="SUPFAM" id="SSF56112">
    <property type="entry name" value="Protein kinase-like (PK-like)"/>
    <property type="match status" value="1"/>
</dbReference>
<organism evidence="9 10">
    <name type="scientific">Coprococcus eutactus</name>
    <dbReference type="NCBI Taxonomy" id="33043"/>
    <lineage>
        <taxon>Bacteria</taxon>
        <taxon>Bacillati</taxon>
        <taxon>Bacillota</taxon>
        <taxon>Clostridia</taxon>
        <taxon>Lachnospirales</taxon>
        <taxon>Lachnospiraceae</taxon>
        <taxon>Coprococcus</taxon>
    </lineage>
</organism>
<keyword evidence="7" id="KW-0472">Membrane</keyword>
<dbReference type="PANTHER" id="PTHR43289">
    <property type="entry name" value="MITOGEN-ACTIVATED PROTEIN KINASE KINASE KINASE 20-RELATED"/>
    <property type="match status" value="1"/>
</dbReference>
<feature type="transmembrane region" description="Helical" evidence="7">
    <location>
        <begin position="304"/>
        <end position="325"/>
    </location>
</feature>
<protein>
    <recommendedName>
        <fullName evidence="8">Protein kinase domain-containing protein</fullName>
    </recommendedName>
</protein>
<dbReference type="EMBL" id="BLYL01000003">
    <property type="protein sequence ID" value="GFO93674.1"/>
    <property type="molecule type" value="Genomic_DNA"/>
</dbReference>
<evidence type="ECO:0000256" key="5">
    <source>
        <dbReference type="PROSITE-ProRule" id="PRU10141"/>
    </source>
</evidence>
<evidence type="ECO:0000256" key="7">
    <source>
        <dbReference type="SAM" id="Phobius"/>
    </source>
</evidence>
<dbReference type="PROSITE" id="PS50011">
    <property type="entry name" value="PROTEIN_KINASE_DOM"/>
    <property type="match status" value="1"/>
</dbReference>
<dbReference type="AlphaFoldDB" id="A0AAI9K3I0"/>
<sequence>MNTGLPFLTYGVTLRGRYVIDSVIGSGGFGITYKAWDNVLNCAVAIKEYFPKSFVSRTPGDVSVSVFTDMNTVEFDHGMKRFLKEAQDLAKFNNRPGIVSVYDFFEANNTAYMVMEFLDGCTLKDYLKANGEKVNIDTGLYIIDCLLSVLADVHKAGIIHRDISPDNIFICTDSSVKLLDFGAAKQTMDIYNQTVSIVLKHGYAPPEQYFSKGEFGPWTDIYALGATMYRMFTGLMPTESVERMVNDNMPAPNVVNPAIPQYLSNVIMKAMAVKVENRYRSVEDLRKDLVPNAVSDNSRIIRKIIAICAPIVGVAAIAICVILGVQMSKSSKHKKYEATSRNDITTTEQKAAADDEEKTTAASTEEKGKTAVSDITGDNLTDAKIGPAGLAMPDEDSDPIYVYSWDDDLENKLQYVKAKYPEYADLIRYVNLGVGGNSEEYLNGLENATEQPSIIASDIDVTYYFTESDGTIPLSEIGLTEDMYKNAFPYTIECGSANGTLKAMTWQSTPGCFVYRTDIAEKVFGTSDPETVQSYVKDWPTFISTAKKLSTAGYKIVSGSDDTQRAILGSRTAKWVDGNKVNFDGALTSYLEISKQLYDGNYTNDSNVWDSTWFDGMTGNVFGYFGSPWFVYSTLNDSKGSATYGKRNVCQGPNSYYWGGTYLTVTTQCSNKELAALVLYTLCCDTDAMYQMQCDNADFVNNTAAVDRAISDGYGSTEILGGENPLSTWKRNGLEIKSNNLCDYDVAFYSYILDASWNYNHGNLSSVDDAISQIKNSIKADYSNLQVD</sequence>
<name>A0AAI9K3I0_9FIRM</name>
<feature type="region of interest" description="Disordered" evidence="6">
    <location>
        <begin position="334"/>
        <end position="373"/>
    </location>
</feature>
<accession>A0AAI9K3I0</accession>
<evidence type="ECO:0000256" key="2">
    <source>
        <dbReference type="ARBA" id="ARBA00022741"/>
    </source>
</evidence>
<feature type="binding site" evidence="5">
    <location>
        <position position="47"/>
    </location>
    <ligand>
        <name>ATP</name>
        <dbReference type="ChEBI" id="CHEBI:30616"/>
    </ligand>
</feature>
<dbReference type="InterPro" id="IPR008266">
    <property type="entry name" value="Tyr_kinase_AS"/>
</dbReference>
<gene>
    <name evidence="9" type="ORF">COEU31_07200</name>
</gene>
<keyword evidence="7" id="KW-1133">Transmembrane helix</keyword>
<dbReference type="CDD" id="cd14014">
    <property type="entry name" value="STKc_PknB_like"/>
    <property type="match status" value="1"/>
</dbReference>